<dbReference type="PROSITE" id="PS50158">
    <property type="entry name" value="ZF_CCHC"/>
    <property type="match status" value="1"/>
</dbReference>
<evidence type="ECO:0000313" key="5">
    <source>
        <dbReference type="Proteomes" id="UP000265520"/>
    </source>
</evidence>
<name>A0A392SUM6_9FABA</name>
<organism evidence="4 5">
    <name type="scientific">Trifolium medium</name>
    <dbReference type="NCBI Taxonomy" id="97028"/>
    <lineage>
        <taxon>Eukaryota</taxon>
        <taxon>Viridiplantae</taxon>
        <taxon>Streptophyta</taxon>
        <taxon>Embryophyta</taxon>
        <taxon>Tracheophyta</taxon>
        <taxon>Spermatophyta</taxon>
        <taxon>Magnoliopsida</taxon>
        <taxon>eudicotyledons</taxon>
        <taxon>Gunneridae</taxon>
        <taxon>Pentapetalae</taxon>
        <taxon>rosids</taxon>
        <taxon>fabids</taxon>
        <taxon>Fabales</taxon>
        <taxon>Fabaceae</taxon>
        <taxon>Papilionoideae</taxon>
        <taxon>50 kb inversion clade</taxon>
        <taxon>NPAAA clade</taxon>
        <taxon>Hologalegina</taxon>
        <taxon>IRL clade</taxon>
        <taxon>Trifolieae</taxon>
        <taxon>Trifolium</taxon>
    </lineage>
</organism>
<keyword evidence="1" id="KW-0863">Zinc-finger</keyword>
<proteinExistence type="predicted"/>
<sequence>GKAKANYYKAVNDKRGKDLGRRKPYDKKGKKVDEGSNGGKGKGDGNYFKCVLPGHHFFECPKKEGKCFKCGDPRHKADECKKPVVCFNCKEEGHKSN</sequence>
<dbReference type="GO" id="GO:0003676">
    <property type="term" value="F:nucleic acid binding"/>
    <property type="evidence" value="ECO:0007669"/>
    <property type="project" value="InterPro"/>
</dbReference>
<feature type="non-terminal residue" evidence="4">
    <location>
        <position position="97"/>
    </location>
</feature>
<feature type="compositionally biased region" description="Basic and acidic residues" evidence="2">
    <location>
        <begin position="11"/>
        <end position="34"/>
    </location>
</feature>
<evidence type="ECO:0000256" key="2">
    <source>
        <dbReference type="SAM" id="MobiDB-lite"/>
    </source>
</evidence>
<feature type="domain" description="CCHC-type" evidence="3">
    <location>
        <begin position="66"/>
        <end position="82"/>
    </location>
</feature>
<evidence type="ECO:0000259" key="3">
    <source>
        <dbReference type="PROSITE" id="PS50158"/>
    </source>
</evidence>
<dbReference type="Gene3D" id="4.10.60.10">
    <property type="entry name" value="Zinc finger, CCHC-type"/>
    <property type="match status" value="1"/>
</dbReference>
<dbReference type="SUPFAM" id="SSF57756">
    <property type="entry name" value="Retrovirus zinc finger-like domains"/>
    <property type="match status" value="1"/>
</dbReference>
<dbReference type="InterPro" id="IPR001878">
    <property type="entry name" value="Znf_CCHC"/>
</dbReference>
<dbReference type="Proteomes" id="UP000265520">
    <property type="component" value="Unassembled WGS sequence"/>
</dbReference>
<reference evidence="4 5" key="1">
    <citation type="journal article" date="2018" name="Front. Plant Sci.">
        <title>Red Clover (Trifolium pratense) and Zigzag Clover (T. medium) - A Picture of Genomic Similarities and Differences.</title>
        <authorList>
            <person name="Dluhosova J."/>
            <person name="Istvanek J."/>
            <person name="Nedelnik J."/>
            <person name="Repkova J."/>
        </authorList>
    </citation>
    <scope>NUCLEOTIDE SEQUENCE [LARGE SCALE GENOMIC DNA]</scope>
    <source>
        <strain evidence="5">cv. 10/8</strain>
        <tissue evidence="4">Leaf</tissue>
    </source>
</reference>
<evidence type="ECO:0000256" key="1">
    <source>
        <dbReference type="PROSITE-ProRule" id="PRU00047"/>
    </source>
</evidence>
<dbReference type="InterPro" id="IPR036875">
    <property type="entry name" value="Znf_CCHC_sf"/>
</dbReference>
<feature type="region of interest" description="Disordered" evidence="2">
    <location>
        <begin position="11"/>
        <end position="44"/>
    </location>
</feature>
<feature type="non-terminal residue" evidence="4">
    <location>
        <position position="1"/>
    </location>
</feature>
<dbReference type="GO" id="GO:0008270">
    <property type="term" value="F:zinc ion binding"/>
    <property type="evidence" value="ECO:0007669"/>
    <property type="project" value="UniProtKB-KW"/>
</dbReference>
<dbReference type="Pfam" id="PF00098">
    <property type="entry name" value="zf-CCHC"/>
    <property type="match status" value="1"/>
</dbReference>
<dbReference type="EMBL" id="LXQA010433878">
    <property type="protein sequence ID" value="MCI51566.1"/>
    <property type="molecule type" value="Genomic_DNA"/>
</dbReference>
<comment type="caution">
    <text evidence="4">The sequence shown here is derived from an EMBL/GenBank/DDBJ whole genome shotgun (WGS) entry which is preliminary data.</text>
</comment>
<dbReference type="SMART" id="SM00343">
    <property type="entry name" value="ZnF_C2HC"/>
    <property type="match status" value="3"/>
</dbReference>
<dbReference type="AlphaFoldDB" id="A0A392SUM6"/>
<keyword evidence="5" id="KW-1185">Reference proteome</keyword>
<protein>
    <submittedName>
        <fullName evidence="4">Cellular nucleic acid-binding protein</fullName>
    </submittedName>
</protein>
<keyword evidence="1" id="KW-0479">Metal-binding</keyword>
<keyword evidence="1" id="KW-0862">Zinc</keyword>
<accession>A0A392SUM6</accession>
<evidence type="ECO:0000313" key="4">
    <source>
        <dbReference type="EMBL" id="MCI51566.1"/>
    </source>
</evidence>